<proteinExistence type="predicted"/>
<dbReference type="RefSeq" id="WP_133957449.1">
    <property type="nucleotide sequence ID" value="NZ_SORI01000007.1"/>
</dbReference>
<dbReference type="Gene3D" id="3.40.50.2300">
    <property type="match status" value="2"/>
</dbReference>
<accession>A0A4R8M6U6</accession>
<sequence length="324" mass="35417">MALPAFSAAAPFRILIVNSYSSDWIWVREQTDGFKAGLGGVDAEFRTVDMDVKNQTDESVGAAAQRARELIEGWGPHLVFVTDDAAQAEVTVHFVNGPIPFVFSGVNKTPGDLGLSGAPNVTGVFEREHFAGTLRLLREIWPGEIRRIAVVTDDDPTWKGVRQRIGESVAACEDLGLESVEWIQPESFEEFKTVMSRLEQTVDAVGLLGIFRFAADGGGFTDYETVLRWVTENSSLPDFSFWDTRVERGTLCALTVSGTEQGLAAGRMARRILLEKIPPSDIPPEASSKGRPMISLARAKKLGIRIRSGLLLGSTVLSGFSWDQ</sequence>
<evidence type="ECO:0000313" key="1">
    <source>
        <dbReference type="EMBL" id="TDY60884.1"/>
    </source>
</evidence>
<protein>
    <submittedName>
        <fullName evidence="1">ABC-type uncharacterized transport system substrate-binding protein</fullName>
    </submittedName>
</protein>
<dbReference type="EMBL" id="SORI01000007">
    <property type="protein sequence ID" value="TDY60884.1"/>
    <property type="molecule type" value="Genomic_DNA"/>
</dbReference>
<name>A0A4R8M6U6_9BACT</name>
<dbReference type="Pfam" id="PF04392">
    <property type="entry name" value="ABC_sub_bind"/>
    <property type="match status" value="1"/>
</dbReference>
<dbReference type="OrthoDB" id="1550623at2"/>
<evidence type="ECO:0000313" key="2">
    <source>
        <dbReference type="Proteomes" id="UP000295066"/>
    </source>
</evidence>
<dbReference type="InterPro" id="IPR007487">
    <property type="entry name" value="ABC_transpt-TYRBP-like"/>
</dbReference>
<dbReference type="Proteomes" id="UP000295066">
    <property type="component" value="Unassembled WGS sequence"/>
</dbReference>
<dbReference type="AlphaFoldDB" id="A0A4R8M6U6"/>
<comment type="caution">
    <text evidence="1">The sequence shown here is derived from an EMBL/GenBank/DDBJ whole genome shotgun (WGS) entry which is preliminary data.</text>
</comment>
<gene>
    <name evidence="1" type="ORF">C8D99_10791</name>
</gene>
<organism evidence="1 2">
    <name type="scientific">Aminivibrio pyruvatiphilus</name>
    <dbReference type="NCBI Taxonomy" id="1005740"/>
    <lineage>
        <taxon>Bacteria</taxon>
        <taxon>Thermotogati</taxon>
        <taxon>Synergistota</taxon>
        <taxon>Synergistia</taxon>
        <taxon>Synergistales</taxon>
        <taxon>Aminobacteriaceae</taxon>
        <taxon>Aminivibrio</taxon>
    </lineage>
</organism>
<keyword evidence="2" id="KW-1185">Reference proteome</keyword>
<dbReference type="PANTHER" id="PTHR35271">
    <property type="entry name" value="ABC TRANSPORTER, SUBSTRATE-BINDING LIPOPROTEIN-RELATED"/>
    <property type="match status" value="1"/>
</dbReference>
<reference evidence="1 2" key="1">
    <citation type="submission" date="2019-03" db="EMBL/GenBank/DDBJ databases">
        <title>Genomic Encyclopedia of Type Strains, Phase IV (KMG-IV): sequencing the most valuable type-strain genomes for metagenomic binning, comparative biology and taxonomic classification.</title>
        <authorList>
            <person name="Goeker M."/>
        </authorList>
    </citation>
    <scope>NUCLEOTIDE SEQUENCE [LARGE SCALE GENOMIC DNA]</scope>
    <source>
        <strain evidence="1 2">DSM 25964</strain>
    </source>
</reference>
<dbReference type="PANTHER" id="PTHR35271:SF1">
    <property type="entry name" value="ABC TRANSPORTER, SUBSTRATE-BINDING LIPOPROTEIN"/>
    <property type="match status" value="1"/>
</dbReference>